<keyword evidence="2 4" id="KW-0560">Oxidoreductase</keyword>
<dbReference type="PROSITE" id="PS00687">
    <property type="entry name" value="ALDEHYDE_DEHYDR_GLU"/>
    <property type="match status" value="1"/>
</dbReference>
<evidence type="ECO:0000313" key="6">
    <source>
        <dbReference type="EMBL" id="CDF89189.1"/>
    </source>
</evidence>
<dbReference type="SUPFAM" id="SSF53720">
    <property type="entry name" value="ALDH-like"/>
    <property type="match status" value="1"/>
</dbReference>
<dbReference type="CDD" id="cd07098">
    <property type="entry name" value="ALDH_F15-22"/>
    <property type="match status" value="1"/>
</dbReference>
<sequence>MSDVYLNADMLQQLNNTVQEYLTDWMKKQHYMFYNQSQIVVDQIQSNPKMAATTTFIACIFSIYVFFKFLWGGSSAESCKPCKFVVPVPDAAQTHWKGKRLFSTDIRDPENCNIIQAYCPATGQFLGKFPSKTAKEADEMIHEASLAQKEWAISSIDRRLRVLLSLKSFIMDNQDLIANVACRDSGKTKLDASMGEILVTLEKLQWTIQNGERTLQPSKRPGPTNFFMKFYKGAEVRYEPLGVVSAIVSWNYPFHNLLGPIIASLFTGNAIVVKCSEQVVWSSEFFVGLVRKCLEACGEDPDLVQLFYCLPPSGNDDTANYFTSHPGLQHITFIGSQPVAHHVLRSAAKSLTPVVVELGGKDAFIVLESAKNLEALSSIIMRGTFQSSGQNCIGIERVIVAGSNYERLVRILHDRMANHPLRLGSDIDHLEEVDMGAMISDNRFDQLESLVQDAVSRGARLLYGGSRYSHPNYPQGHYFQPTLLVDVTPDMKIAQQEVFGPILVVMKAIDTQQAIELANSATFGLGGSVFGSDFKECNYVARELKTGNVAINDFATYYVCQLPFGGVHGSGFGKFGGEEGLLGLCNAKSVCYDTLPFISTQIPKPLDYPIRSSQKAWGFVKSFITGSYTTSPWQRIKALYSLAKNAS</sequence>
<name>A0A8J2T714_ZYGB2</name>
<dbReference type="Proteomes" id="UP000019375">
    <property type="component" value="Unassembled WGS sequence"/>
</dbReference>
<evidence type="ECO:0000313" key="7">
    <source>
        <dbReference type="Proteomes" id="UP000019375"/>
    </source>
</evidence>
<dbReference type="PANTHER" id="PTHR11699">
    <property type="entry name" value="ALDEHYDE DEHYDROGENASE-RELATED"/>
    <property type="match status" value="1"/>
</dbReference>
<organism evidence="6 7">
    <name type="scientific">Zygosaccharomyces bailii (strain CLIB 213 / ATCC 58445 / CBS 680 / BCRC 21525 / NBRC 1098 / NCYC 1416 / NRRL Y-2227)</name>
    <dbReference type="NCBI Taxonomy" id="1333698"/>
    <lineage>
        <taxon>Eukaryota</taxon>
        <taxon>Fungi</taxon>
        <taxon>Dikarya</taxon>
        <taxon>Ascomycota</taxon>
        <taxon>Saccharomycotina</taxon>
        <taxon>Saccharomycetes</taxon>
        <taxon>Saccharomycetales</taxon>
        <taxon>Saccharomycetaceae</taxon>
        <taxon>Zygosaccharomyces</taxon>
    </lineage>
</organism>
<dbReference type="AlphaFoldDB" id="A0A8J2T714"/>
<dbReference type="Pfam" id="PF00171">
    <property type="entry name" value="Aldedh"/>
    <property type="match status" value="1"/>
</dbReference>
<dbReference type="InterPro" id="IPR015590">
    <property type="entry name" value="Aldehyde_DH_dom"/>
</dbReference>
<evidence type="ECO:0000256" key="2">
    <source>
        <dbReference type="ARBA" id="ARBA00023002"/>
    </source>
</evidence>
<accession>A0A8J2T714</accession>
<dbReference type="EMBL" id="HG316456">
    <property type="protein sequence ID" value="CDF89189.1"/>
    <property type="molecule type" value="Genomic_DNA"/>
</dbReference>
<gene>
    <name evidence="6" type="ORF">BN860_11254g</name>
</gene>
<evidence type="ECO:0000256" key="4">
    <source>
        <dbReference type="RuleBase" id="RU003345"/>
    </source>
</evidence>
<dbReference type="Gene3D" id="3.40.309.10">
    <property type="entry name" value="Aldehyde Dehydrogenase, Chain A, domain 2"/>
    <property type="match status" value="1"/>
</dbReference>
<dbReference type="InterPro" id="IPR016163">
    <property type="entry name" value="Ald_DH_C"/>
</dbReference>
<comment type="similarity">
    <text evidence="1 4">Belongs to the aldehyde dehydrogenase family.</text>
</comment>
<evidence type="ECO:0000259" key="5">
    <source>
        <dbReference type="Pfam" id="PF00171"/>
    </source>
</evidence>
<keyword evidence="7" id="KW-1185">Reference proteome</keyword>
<dbReference type="InterPro" id="IPR016162">
    <property type="entry name" value="Ald_DH_N"/>
</dbReference>
<dbReference type="PROSITE" id="PS00070">
    <property type="entry name" value="ALDEHYDE_DEHYDR_CYS"/>
    <property type="match status" value="1"/>
</dbReference>
<dbReference type="InterPro" id="IPR029510">
    <property type="entry name" value="Ald_DH_CS_GLU"/>
</dbReference>
<evidence type="ECO:0000256" key="1">
    <source>
        <dbReference type="ARBA" id="ARBA00009986"/>
    </source>
</evidence>
<feature type="active site" evidence="3">
    <location>
        <position position="357"/>
    </location>
</feature>
<protein>
    <submittedName>
        <fullName evidence="6">ZYBA0S03-11254g1_1</fullName>
    </submittedName>
</protein>
<dbReference type="FunFam" id="3.40.309.10:FF:000024">
    <property type="entry name" value="Betaine aldehyde dehydrogenase"/>
    <property type="match status" value="1"/>
</dbReference>
<evidence type="ECO:0000256" key="3">
    <source>
        <dbReference type="PROSITE-ProRule" id="PRU10007"/>
    </source>
</evidence>
<dbReference type="OrthoDB" id="310895at2759"/>
<dbReference type="InterPro" id="IPR016160">
    <property type="entry name" value="Ald_DH_CS_CYS"/>
</dbReference>
<feature type="domain" description="Aldehyde dehydrogenase" evidence="5">
    <location>
        <begin position="113"/>
        <end position="590"/>
    </location>
</feature>
<proteinExistence type="inferred from homology"/>
<dbReference type="GO" id="GO:0016620">
    <property type="term" value="F:oxidoreductase activity, acting on the aldehyde or oxo group of donors, NAD or NADP as acceptor"/>
    <property type="evidence" value="ECO:0007669"/>
    <property type="project" value="InterPro"/>
</dbReference>
<dbReference type="Gene3D" id="3.40.605.10">
    <property type="entry name" value="Aldehyde Dehydrogenase, Chain A, domain 1"/>
    <property type="match status" value="1"/>
</dbReference>
<dbReference type="InterPro" id="IPR016161">
    <property type="entry name" value="Ald_DH/histidinol_DH"/>
</dbReference>
<reference evidence="7" key="1">
    <citation type="journal article" date="2013" name="Genome Announc.">
        <title>Genome sequence of the food spoilage yeast Zygosaccharomyces bailii CLIB 213(T).</title>
        <authorList>
            <person name="Galeote V."/>
            <person name="Bigey F."/>
            <person name="Devillers H."/>
            <person name="Neuveglise C."/>
            <person name="Dequin S."/>
        </authorList>
    </citation>
    <scope>NUCLEOTIDE SEQUENCE [LARGE SCALE GENOMIC DNA]</scope>
    <source>
        <strain evidence="7">CLIB 213 / ATCC 58445 / CBS 680 / CCRC 21525 / NBRC 1098 / NCYC 1416 / NRRL Y-2227</strain>
    </source>
</reference>